<evidence type="ECO:0000256" key="1">
    <source>
        <dbReference type="ARBA" id="ARBA00023002"/>
    </source>
</evidence>
<dbReference type="Gene3D" id="3.40.50.80">
    <property type="entry name" value="Nucleotide-binding domain of ferredoxin-NADP reductase (FNR) module"/>
    <property type="match status" value="1"/>
</dbReference>
<dbReference type="PANTHER" id="PTHR11972:SF208">
    <property type="entry name" value="DUAL OXIDASE-LIKE PROTEIN"/>
    <property type="match status" value="1"/>
</dbReference>
<dbReference type="SUPFAM" id="SSF52343">
    <property type="entry name" value="Ferredoxin reductase-like, C-terminal NADP-linked domain"/>
    <property type="match status" value="1"/>
</dbReference>
<dbReference type="PRINTS" id="PR00466">
    <property type="entry name" value="GP91PHOX"/>
</dbReference>
<protein>
    <recommendedName>
        <fullName evidence="2">Ferric reductase NAD binding domain-containing protein</fullName>
    </recommendedName>
</protein>
<dbReference type="STRING" id="51511.ENSCSAVP00000019140"/>
<dbReference type="GeneTree" id="ENSGT00940000163963"/>
<sequence>MEGPFGEGHQDWYKYEVAVLVGGGIGVTPFASILKDLVHKSHVGVGIPCKFVYFLWVTRDQRQYEWLLDIIDEVEKKDTLKILHTNIFITQIPNKFDLRTTMLYMCEQHFQKISGKSMFTGLNAATHFGRPNFPDFFKSLSDKHCEAERIGVFSCGPPPMTDSVEMARVKTNKYKGPVFTHHFENF</sequence>
<dbReference type="PANTHER" id="PTHR11972">
    <property type="entry name" value="NADPH OXIDASE"/>
    <property type="match status" value="1"/>
</dbReference>
<dbReference type="eggNOG" id="KOG0039">
    <property type="taxonomic scope" value="Eukaryota"/>
</dbReference>
<dbReference type="InterPro" id="IPR050369">
    <property type="entry name" value="RBOH/FRE"/>
</dbReference>
<dbReference type="GO" id="GO:0042742">
    <property type="term" value="P:defense response to bacterium"/>
    <property type="evidence" value="ECO:0007669"/>
    <property type="project" value="UniProtKB-ARBA"/>
</dbReference>
<name>H2ZNH4_CIOSA</name>
<dbReference type="GO" id="GO:0016174">
    <property type="term" value="F:NAD(P)H oxidase H2O2-forming activity"/>
    <property type="evidence" value="ECO:0007669"/>
    <property type="project" value="UniProtKB-EC"/>
</dbReference>
<dbReference type="GO" id="GO:0042554">
    <property type="term" value="P:superoxide anion generation"/>
    <property type="evidence" value="ECO:0007669"/>
    <property type="project" value="TreeGrafter"/>
</dbReference>
<proteinExistence type="predicted"/>
<dbReference type="HOGENOM" id="CLU_005646_2_2_1"/>
<dbReference type="Proteomes" id="UP000007875">
    <property type="component" value="Unassembled WGS sequence"/>
</dbReference>
<dbReference type="InterPro" id="IPR039261">
    <property type="entry name" value="FNR_nucleotide-bd"/>
</dbReference>
<dbReference type="InterPro" id="IPR013121">
    <property type="entry name" value="Fe_red_NAD-bd_6"/>
</dbReference>
<evidence type="ECO:0000313" key="4">
    <source>
        <dbReference type="Proteomes" id="UP000007875"/>
    </source>
</evidence>
<evidence type="ECO:0000259" key="2">
    <source>
        <dbReference type="Pfam" id="PF08030"/>
    </source>
</evidence>
<reference evidence="4" key="1">
    <citation type="submission" date="2003-08" db="EMBL/GenBank/DDBJ databases">
        <authorList>
            <person name="Birren B."/>
            <person name="Nusbaum C."/>
            <person name="Abebe A."/>
            <person name="Abouelleil A."/>
            <person name="Adekoya E."/>
            <person name="Ait-zahra M."/>
            <person name="Allen N."/>
            <person name="Allen T."/>
            <person name="An P."/>
            <person name="Anderson M."/>
            <person name="Anderson S."/>
            <person name="Arachchi H."/>
            <person name="Armbruster J."/>
            <person name="Bachantsang P."/>
            <person name="Baldwin J."/>
            <person name="Barry A."/>
            <person name="Bayul T."/>
            <person name="Blitshsteyn B."/>
            <person name="Bloom T."/>
            <person name="Blye J."/>
            <person name="Boguslavskiy L."/>
            <person name="Borowsky M."/>
            <person name="Boukhgalter B."/>
            <person name="Brunache A."/>
            <person name="Butler J."/>
            <person name="Calixte N."/>
            <person name="Calvo S."/>
            <person name="Camarata J."/>
            <person name="Campo K."/>
            <person name="Chang J."/>
            <person name="Cheshatsang Y."/>
            <person name="Citroen M."/>
            <person name="Collymore A."/>
            <person name="Considine T."/>
            <person name="Cook A."/>
            <person name="Cooke P."/>
            <person name="Corum B."/>
            <person name="Cuomo C."/>
            <person name="David R."/>
            <person name="Dawoe T."/>
            <person name="Degray S."/>
            <person name="Dodge S."/>
            <person name="Dooley K."/>
            <person name="Dorje P."/>
            <person name="Dorjee K."/>
            <person name="Dorris L."/>
            <person name="Duffey N."/>
            <person name="Dupes A."/>
            <person name="Elkins T."/>
            <person name="Engels R."/>
            <person name="Erickson J."/>
            <person name="Farina A."/>
            <person name="Faro S."/>
            <person name="Ferreira P."/>
            <person name="Fischer H."/>
            <person name="Fitzgerald M."/>
            <person name="Foley K."/>
            <person name="Gage D."/>
            <person name="Galagan J."/>
            <person name="Gearin G."/>
            <person name="Gnerre S."/>
            <person name="Gnirke A."/>
            <person name="Goyette A."/>
            <person name="Graham J."/>
            <person name="Grandbois E."/>
            <person name="Gyaltsen K."/>
            <person name="Hafez N."/>
            <person name="Hagopian D."/>
            <person name="Hagos B."/>
            <person name="Hall J."/>
            <person name="Hatcher B."/>
            <person name="Heller A."/>
            <person name="Higgins H."/>
            <person name="Honan T."/>
            <person name="Horn A."/>
            <person name="Houde N."/>
            <person name="Hughes L."/>
            <person name="Hulme W."/>
            <person name="Husby E."/>
            <person name="Iliev I."/>
            <person name="Jaffe D."/>
            <person name="Jones C."/>
            <person name="Kamal M."/>
            <person name="Kamat A."/>
            <person name="Kamvysselis M."/>
            <person name="Karlsson E."/>
            <person name="Kells C."/>
            <person name="Kieu A."/>
            <person name="Kisner P."/>
            <person name="Kodira C."/>
            <person name="Kulbokas E."/>
            <person name="Labutti K."/>
            <person name="Lama D."/>
            <person name="Landers T."/>
            <person name="Leger J."/>
            <person name="Levine S."/>
            <person name="Lewis D."/>
            <person name="Lewis T."/>
            <person name="Lindblad-toh K."/>
            <person name="Liu X."/>
            <person name="Lokyitsang T."/>
            <person name="Lokyitsang Y."/>
            <person name="Lucien O."/>
            <person name="Lui A."/>
            <person name="Ma L.J."/>
            <person name="Mabbitt R."/>
            <person name="Macdonald J."/>
            <person name="Maclean C."/>
            <person name="Major J."/>
            <person name="Manning J."/>
            <person name="Marabella R."/>
            <person name="Maru K."/>
            <person name="Matthews C."/>
            <person name="Mauceli E."/>
            <person name="Mccarthy M."/>
            <person name="Mcdonough S."/>
            <person name="Mcghee T."/>
            <person name="Meldrim J."/>
            <person name="Meneus L."/>
            <person name="Mesirov J."/>
            <person name="Mihalev A."/>
            <person name="Mihova T."/>
            <person name="Mikkelsen T."/>
            <person name="Mlenga V."/>
            <person name="Moru K."/>
            <person name="Mozes J."/>
            <person name="Mulrain L."/>
            <person name="Munson G."/>
            <person name="Naylor J."/>
            <person name="Newes C."/>
            <person name="Nguyen C."/>
            <person name="Nguyen N."/>
            <person name="Nguyen T."/>
            <person name="Nicol R."/>
            <person name="Nielsen C."/>
            <person name="Nizzari M."/>
            <person name="Norbu C."/>
            <person name="Norbu N."/>
            <person name="O'donnell P."/>
            <person name="Okoawo O."/>
            <person name="O'leary S."/>
            <person name="Omotosho B."/>
            <person name="O'neill K."/>
            <person name="Osman S."/>
            <person name="Parker S."/>
            <person name="Perrin D."/>
            <person name="Phunkhang P."/>
            <person name="Piqani B."/>
            <person name="Purcell S."/>
            <person name="Rachupka T."/>
            <person name="Ramasamy U."/>
            <person name="Rameau R."/>
            <person name="Ray V."/>
            <person name="Raymond C."/>
            <person name="Retta R."/>
            <person name="Richardson S."/>
            <person name="Rise C."/>
            <person name="Rodriguez J."/>
            <person name="Rogers J."/>
            <person name="Rogov P."/>
            <person name="Rutman M."/>
            <person name="Schupbach R."/>
            <person name="Seaman C."/>
            <person name="Settipalli S."/>
            <person name="Sharpe T."/>
            <person name="Sheridan J."/>
            <person name="Sherpa N."/>
            <person name="Shi J."/>
            <person name="Smirnov S."/>
            <person name="Smith C."/>
            <person name="Sougnez C."/>
            <person name="Spencer B."/>
            <person name="Stalker J."/>
            <person name="Stange-thomann N."/>
            <person name="Stavropoulos S."/>
            <person name="Stetson K."/>
            <person name="Stone C."/>
            <person name="Stone S."/>
            <person name="Stubbs M."/>
            <person name="Talamas J."/>
            <person name="Tchuinga P."/>
            <person name="Tenzing P."/>
            <person name="Tesfaye S."/>
            <person name="Theodore J."/>
            <person name="Thoulutsang Y."/>
            <person name="Topham K."/>
            <person name="Towey S."/>
            <person name="Tsamla T."/>
            <person name="Tsomo N."/>
            <person name="Vallee D."/>
            <person name="Vassiliev H."/>
            <person name="Venkataraman V."/>
            <person name="Vinson J."/>
            <person name="Vo A."/>
            <person name="Wade C."/>
            <person name="Wang S."/>
            <person name="Wangchuk T."/>
            <person name="Wangdi T."/>
            <person name="Whittaker C."/>
            <person name="Wilkinson J."/>
            <person name="Wu Y."/>
            <person name="Wyman D."/>
            <person name="Yadav S."/>
            <person name="Yang S."/>
            <person name="Yang X."/>
            <person name="Yeager S."/>
            <person name="Yee E."/>
            <person name="Young G."/>
            <person name="Zainoun J."/>
            <person name="Zembeck L."/>
            <person name="Zimmer A."/>
            <person name="Zody M."/>
            <person name="Lander E."/>
        </authorList>
    </citation>
    <scope>NUCLEOTIDE SEQUENCE [LARGE SCALE GENOMIC DNA]</scope>
</reference>
<keyword evidence="1" id="KW-0560">Oxidoreductase</keyword>
<dbReference type="Pfam" id="PF08030">
    <property type="entry name" value="NAD_binding_6"/>
    <property type="match status" value="1"/>
</dbReference>
<evidence type="ECO:0000313" key="3">
    <source>
        <dbReference type="Ensembl" id="ENSCSAVP00000019140.1"/>
    </source>
</evidence>
<dbReference type="CDD" id="cd06186">
    <property type="entry name" value="NOX_Duox_like_FAD_NADP"/>
    <property type="match status" value="1"/>
</dbReference>
<reference evidence="3" key="3">
    <citation type="submission" date="2025-09" db="UniProtKB">
        <authorList>
            <consortium name="Ensembl"/>
        </authorList>
    </citation>
    <scope>IDENTIFICATION</scope>
</reference>
<dbReference type="GO" id="GO:0016175">
    <property type="term" value="F:superoxide-generating NAD(P)H oxidase activity"/>
    <property type="evidence" value="ECO:0007669"/>
    <property type="project" value="TreeGrafter"/>
</dbReference>
<reference evidence="3" key="2">
    <citation type="submission" date="2025-08" db="UniProtKB">
        <authorList>
            <consortium name="Ensembl"/>
        </authorList>
    </citation>
    <scope>IDENTIFICATION</scope>
</reference>
<dbReference type="GO" id="GO:0004601">
    <property type="term" value="F:peroxidase activity"/>
    <property type="evidence" value="ECO:0007669"/>
    <property type="project" value="UniProtKB-KW"/>
</dbReference>
<dbReference type="GO" id="GO:0009886">
    <property type="term" value="P:post-embryonic animal morphogenesis"/>
    <property type="evidence" value="ECO:0007669"/>
    <property type="project" value="UniProtKB-ARBA"/>
</dbReference>
<dbReference type="InParanoid" id="H2ZNH4"/>
<keyword evidence="4" id="KW-1185">Reference proteome</keyword>
<dbReference type="InterPro" id="IPR000778">
    <property type="entry name" value="Cyt_b245_heavy_chain"/>
</dbReference>
<dbReference type="AlphaFoldDB" id="H2ZNH4"/>
<dbReference type="GO" id="GO:0042303">
    <property type="term" value="P:molting cycle"/>
    <property type="evidence" value="ECO:0007669"/>
    <property type="project" value="UniProtKB-ARBA"/>
</dbReference>
<dbReference type="OMA" id="HICVWIS"/>
<organism evidence="3 4">
    <name type="scientific">Ciona savignyi</name>
    <name type="common">Pacific transparent sea squirt</name>
    <dbReference type="NCBI Taxonomy" id="51511"/>
    <lineage>
        <taxon>Eukaryota</taxon>
        <taxon>Metazoa</taxon>
        <taxon>Chordata</taxon>
        <taxon>Tunicata</taxon>
        <taxon>Ascidiacea</taxon>
        <taxon>Phlebobranchia</taxon>
        <taxon>Cionidae</taxon>
        <taxon>Ciona</taxon>
    </lineage>
</organism>
<accession>H2ZNH4</accession>
<dbReference type="Ensembl" id="ENSCSAVT00000019347.1">
    <property type="protein sequence ID" value="ENSCSAVP00000019140.1"/>
    <property type="gene ID" value="ENSCSAVG00000011241.1"/>
</dbReference>
<dbReference type="GO" id="GO:0043020">
    <property type="term" value="C:NADPH oxidase complex"/>
    <property type="evidence" value="ECO:0007669"/>
    <property type="project" value="TreeGrafter"/>
</dbReference>
<feature type="domain" description="Ferric reductase NAD binding" evidence="2">
    <location>
        <begin position="15"/>
        <end position="165"/>
    </location>
</feature>